<dbReference type="GO" id="GO:0006508">
    <property type="term" value="P:proteolysis"/>
    <property type="evidence" value="ECO:0007669"/>
    <property type="project" value="InterPro"/>
</dbReference>
<dbReference type="InterPro" id="IPR011765">
    <property type="entry name" value="Pept_M16_N"/>
</dbReference>
<proteinExistence type="predicted"/>
<dbReference type="InterPro" id="IPR013578">
    <property type="entry name" value="Peptidase_M16C_assoc"/>
</dbReference>
<dbReference type="Proteomes" id="UP000252147">
    <property type="component" value="Unassembled WGS sequence"/>
</dbReference>
<dbReference type="Gene3D" id="3.30.830.10">
    <property type="entry name" value="Metalloenzyme, LuxS/M16 peptidase-like"/>
    <property type="match status" value="4"/>
</dbReference>
<evidence type="ECO:0000259" key="1">
    <source>
        <dbReference type="SMART" id="SM01264"/>
    </source>
</evidence>
<dbReference type="Pfam" id="PF05193">
    <property type="entry name" value="Peptidase_M16_C"/>
    <property type="match status" value="1"/>
</dbReference>
<dbReference type="EMBL" id="QOPD01000008">
    <property type="protein sequence ID" value="RCL37638.1"/>
    <property type="molecule type" value="Genomic_DNA"/>
</dbReference>
<dbReference type="GO" id="GO:0046872">
    <property type="term" value="F:metal ion binding"/>
    <property type="evidence" value="ECO:0007669"/>
    <property type="project" value="InterPro"/>
</dbReference>
<dbReference type="AlphaFoldDB" id="A0A368BK01"/>
<dbReference type="Pfam" id="PF22516">
    <property type="entry name" value="PreP_C"/>
    <property type="match status" value="1"/>
</dbReference>
<dbReference type="PANTHER" id="PTHR43016:SF13">
    <property type="entry name" value="PRESEQUENCE PROTEASE, MITOCHONDRIAL"/>
    <property type="match status" value="1"/>
</dbReference>
<evidence type="ECO:0000313" key="3">
    <source>
        <dbReference type="Proteomes" id="UP000252147"/>
    </source>
</evidence>
<dbReference type="PANTHER" id="PTHR43016">
    <property type="entry name" value="PRESEQUENCE PROTEASE"/>
    <property type="match status" value="1"/>
</dbReference>
<dbReference type="SUPFAM" id="SSF63411">
    <property type="entry name" value="LuxS/MPP-like metallohydrolase"/>
    <property type="match status" value="4"/>
</dbReference>
<name>A0A368BK01_9GAMM</name>
<protein>
    <submittedName>
        <fullName evidence="2">Peptidase M16</fullName>
    </submittedName>
</protein>
<feature type="domain" description="Peptidase M16C associated" evidence="1">
    <location>
        <begin position="460"/>
        <end position="723"/>
    </location>
</feature>
<dbReference type="SMART" id="SM01264">
    <property type="entry name" value="M16C_associated"/>
    <property type="match status" value="1"/>
</dbReference>
<dbReference type="Pfam" id="PF08367">
    <property type="entry name" value="M16C_assoc"/>
    <property type="match status" value="1"/>
</dbReference>
<reference evidence="2 3" key="1">
    <citation type="journal article" date="2018" name="Microbiome">
        <title>Fine metagenomic profile of the Mediterranean stratified and mixed water columns revealed by assembly and recruitment.</title>
        <authorList>
            <person name="Haro-Moreno J.M."/>
            <person name="Lopez-Perez M."/>
            <person name="De La Torre J.R."/>
            <person name="Picazo A."/>
            <person name="Camacho A."/>
            <person name="Rodriguez-Valera F."/>
        </authorList>
    </citation>
    <scope>NUCLEOTIDE SEQUENCE [LARGE SCALE GENOMIC DNA]</scope>
    <source>
        <strain evidence="2">MED-G83</strain>
    </source>
</reference>
<dbReference type="InterPro" id="IPR011249">
    <property type="entry name" value="Metalloenz_LuxS/M16"/>
</dbReference>
<organism evidence="2 3">
    <name type="scientific">SAR86 cluster bacterium</name>
    <dbReference type="NCBI Taxonomy" id="2030880"/>
    <lineage>
        <taxon>Bacteria</taxon>
        <taxon>Pseudomonadati</taxon>
        <taxon>Pseudomonadota</taxon>
        <taxon>Gammaproteobacteria</taxon>
        <taxon>SAR86 cluster</taxon>
    </lineage>
</organism>
<dbReference type="InterPro" id="IPR007863">
    <property type="entry name" value="Peptidase_M16_C"/>
</dbReference>
<dbReference type="InterPro" id="IPR055130">
    <property type="entry name" value="PreP_C"/>
</dbReference>
<accession>A0A368BK01</accession>
<evidence type="ECO:0000313" key="2">
    <source>
        <dbReference type="EMBL" id="RCL37638.1"/>
    </source>
</evidence>
<dbReference type="FunFam" id="3.30.830.10:FF:000011">
    <property type="entry name" value="Presequence protease, mitochondrial"/>
    <property type="match status" value="1"/>
</dbReference>
<sequence>MNSYKLIDKKQNPSLGFEAERYQLDEYGSEHIHLKNDSKELVFMVMFRTIPENSSGVAHILEHTTLCGSENYKVRDPFFMMLRRSMSTFMNAFTASDWTAYPFATQNKKDFFNLLDVYLDAVYFPILAEEDFKQEGHRLEFSKFDKSSSPLEYKGVVFNEMKGSMSNISSITWQALTKNLFPDLTYKHNSGGDPETIIELTHDYLKGFHKKFYHPSNATYFTWGDVSAKEIQNFIDKKLAQKFKRIDEAKLEIVKNQKPFNKSVSAEEPFTPVSKEQSGYQNYTAWALGESFDIEQLLEAHLISLLLLGNSASPLYKALESNDIGKSPAQILGLEDSMRHLMFICGIEGSEKDSQDKFKKLLDKTFGDIVKNGFSQDQIDAAFYQLELNRREISSGSMPYGLQILLSMAPGALYKADPIALSNVDEALKSLKEKIKDSSYLQDLVKRFFIDNQHRVDLEMVPDMELINSRESNFTKTLDLIKSSMSSREKLELVNSAKALAERQEAVPDKNLLPKLELSDVPSEVVYPATKKLSTFGYSPIFYDQATNGLTYNSISRKVNLSSIDEVGDLMLLTTLMGKVGAGDIDHIKLQESVAKVSGGISASTHFYFDKTKQLKGRVALSSKYLPENNDEVLDLMFKILDSSKFDDEKRIKELMFQNFMGIQQSIVENGHRFAMLSASAMHNQLGALHEISGGLSSLFKFAPFISNNEEDAKKQIQKIADLSVSLKDNANELAIISNIKPNKEQLSFIKNINFKKDGDSAINFDFKPAFLKVAMPINTQVNFSAMSLDAPSYSPEESPKYLLLASLLRNEFLHRRVREQGGAYGGGAIYDPFAGAFKFFSYRDPRFIETFEDFSESFKWATKGDFDDEMILEAKLSVLSDIDKPASPAGEAFKDYRFNVEEKSQKIRSQYRKKIINASREEIIEAAEQLKGQPNSCFSIINPNLEKKASEEGFQIRRI</sequence>
<gene>
    <name evidence="2" type="ORF">DBW97_04560</name>
</gene>
<dbReference type="Pfam" id="PF00675">
    <property type="entry name" value="Peptidase_M16"/>
    <property type="match status" value="1"/>
</dbReference>
<comment type="caution">
    <text evidence="2">The sequence shown here is derived from an EMBL/GenBank/DDBJ whole genome shotgun (WGS) entry which is preliminary data.</text>
</comment>